<reference evidence="2 3" key="1">
    <citation type="submission" date="2015-01" db="EMBL/GenBank/DDBJ databases">
        <title>Genome sequence of Mycobacterium llatzerense and Mycobacterium immunogenum recovered from brain abscess.</title>
        <authorList>
            <person name="Greninger A.L."/>
            <person name="Langelier C."/>
            <person name="Cunningham G."/>
            <person name="Chiu C.Y."/>
            <person name="Miller S."/>
        </authorList>
    </citation>
    <scope>NUCLEOTIDE SEQUENCE [LARGE SCALE GENOMIC DNA]</scope>
    <source>
        <strain evidence="2 3">CLUC14</strain>
    </source>
</reference>
<accession>A0A0D1LJ92</accession>
<dbReference type="OrthoDB" id="2786695at2"/>
<dbReference type="RefSeq" id="WP_043984261.1">
    <property type="nucleotide sequence ID" value="NZ_JXST01000002.1"/>
</dbReference>
<dbReference type="InterPro" id="IPR046913">
    <property type="entry name" value="ABC-3C_CTD7"/>
</dbReference>
<protein>
    <recommendedName>
        <fullName evidence="1">ABC-three component systems C-terminal domain-containing protein</fullName>
    </recommendedName>
</protein>
<proteinExistence type="predicted"/>
<comment type="caution">
    <text evidence="2">The sequence shown here is derived from an EMBL/GenBank/DDBJ whole genome shotgun (WGS) entry which is preliminary data.</text>
</comment>
<dbReference type="AlphaFoldDB" id="A0A0D1LJ92"/>
<sequence length="411" mass="46499">MSAAGKNRFSAAGSALGYLAQVEYALLIALERMDSDESFRLSLETLDDIAFEVEGQPRELWQTKHHVNQQGSLGDASPDLWKTLHNWIETSTNSPAANFLFTTTTAGAGTAASLLGPSRTSQDVSTAREKLDAVARAAGNASSAEYYSKYLSLDEQGRTDLLSQTVVLDGAVVAEGITDRLVATVRKATPRQRRLPLVERLRGWWHGRAMEHLTRVALGEIDWIDIQEVEDQLLLIAQSLRDDNLPLDFENDPQPMQRDVDDDDRIFVEQLQVIMLHHERIRQAVYDHNRAFLQRSRWQREQLLAIGELDAYDRLLVDAWKRVFLPLEEPSGDEEATDEQKCSKARELYAKLQQRTLPEIRREMRSSGYVPLGSLHIIADRLEIGWHPDWVDVLKHRLAEVRSGEEGRGVA</sequence>
<gene>
    <name evidence="2" type="ORF">TL10_01660</name>
</gene>
<feature type="domain" description="ABC-three component systems C-terminal" evidence="1">
    <location>
        <begin position="267"/>
        <end position="393"/>
    </location>
</feature>
<dbReference type="Pfam" id="PF20283">
    <property type="entry name" value="CTD7"/>
    <property type="match status" value="1"/>
</dbReference>
<evidence type="ECO:0000259" key="1">
    <source>
        <dbReference type="Pfam" id="PF20283"/>
    </source>
</evidence>
<evidence type="ECO:0000313" key="3">
    <source>
        <dbReference type="Proteomes" id="UP000032221"/>
    </source>
</evidence>
<name>A0A0D1LJ92_9MYCO</name>
<dbReference type="Proteomes" id="UP000032221">
    <property type="component" value="Unassembled WGS sequence"/>
</dbReference>
<dbReference type="STRING" id="280871.TL10_01660"/>
<dbReference type="PATRIC" id="fig|280871.6.peg.337"/>
<keyword evidence="3" id="KW-1185">Reference proteome</keyword>
<evidence type="ECO:0000313" key="2">
    <source>
        <dbReference type="EMBL" id="KIU18567.1"/>
    </source>
</evidence>
<dbReference type="EMBL" id="JXST01000002">
    <property type="protein sequence ID" value="KIU18567.1"/>
    <property type="molecule type" value="Genomic_DNA"/>
</dbReference>
<organism evidence="2 3">
    <name type="scientific">Mycolicibacterium llatzerense</name>
    <dbReference type="NCBI Taxonomy" id="280871"/>
    <lineage>
        <taxon>Bacteria</taxon>
        <taxon>Bacillati</taxon>
        <taxon>Actinomycetota</taxon>
        <taxon>Actinomycetes</taxon>
        <taxon>Mycobacteriales</taxon>
        <taxon>Mycobacteriaceae</taxon>
        <taxon>Mycolicibacterium</taxon>
    </lineage>
</organism>